<evidence type="ECO:0000313" key="3">
    <source>
        <dbReference type="EMBL" id="VUF16168.1"/>
    </source>
</evidence>
<evidence type="ECO:0000313" key="4">
    <source>
        <dbReference type="Proteomes" id="UP000401717"/>
    </source>
</evidence>
<protein>
    <submittedName>
        <fullName evidence="3">Uncharacterized protein</fullName>
    </submittedName>
</protein>
<keyword evidence="5" id="KW-1185">Reference proteome</keyword>
<reference evidence="2" key="3">
    <citation type="submission" date="2021-08" db="EMBL/GenBank/DDBJ databases">
        <authorList>
            <person name="Tani A."/>
            <person name="Ola A."/>
            <person name="Ogura Y."/>
            <person name="Katsura K."/>
            <person name="Hayashi T."/>
        </authorList>
    </citation>
    <scope>NUCLEOTIDE SEQUENCE</scope>
    <source>
        <strain evidence="2">DSM 22415</strain>
    </source>
</reference>
<dbReference type="EMBL" id="BPQI01000230">
    <property type="protein sequence ID" value="GJD59600.1"/>
    <property type="molecule type" value="Genomic_DNA"/>
</dbReference>
<proteinExistence type="predicted"/>
<reference evidence="2" key="2">
    <citation type="journal article" date="2021" name="Front. Microbiol.">
        <title>Comprehensive Comparative Genomics and Phenotyping of Methylobacterium Species.</title>
        <authorList>
            <person name="Alessa O."/>
            <person name="Ogura Y."/>
            <person name="Fujitani Y."/>
            <person name="Takami H."/>
            <person name="Hayashi T."/>
            <person name="Sahin N."/>
            <person name="Tani A."/>
        </authorList>
    </citation>
    <scope>NUCLEOTIDE SEQUENCE</scope>
    <source>
        <strain evidence="2">DSM 22415</strain>
    </source>
</reference>
<evidence type="ECO:0000313" key="5">
    <source>
        <dbReference type="Proteomes" id="UP001055303"/>
    </source>
</evidence>
<dbReference type="EMBL" id="CABFVH010000122">
    <property type="protein sequence ID" value="VUF16168.1"/>
    <property type="molecule type" value="Genomic_DNA"/>
</dbReference>
<gene>
    <name evidence="2" type="ORF">IFDJLNFL_5529</name>
    <name evidence="3" type="ORF">MTDSW087_05925</name>
</gene>
<reference evidence="3 4" key="1">
    <citation type="submission" date="2019-06" db="EMBL/GenBank/DDBJ databases">
        <authorList>
            <person name="Rodrigo-Torres L."/>
            <person name="Arahal R. D."/>
            <person name="Lucena T."/>
        </authorList>
    </citation>
    <scope>NUCLEOTIDE SEQUENCE [LARGE SCALE GENOMIC DNA]</scope>
    <source>
        <strain evidence="3 4">SW08-7</strain>
    </source>
</reference>
<evidence type="ECO:0000313" key="2">
    <source>
        <dbReference type="EMBL" id="GJD59600.1"/>
    </source>
</evidence>
<name>A0A564G8C3_9HYPH</name>
<sequence length="107" mass="11610">MFSRGLDTTVVIGTVAVRLPRDRRMKVSLTGERTPPAVATTSSRRSPRMVSGMRAPAAASPVTVTVCEIGLVTLTSTWGWMALPASSFSMRPCTSWGRRPSTWMRPA</sequence>
<evidence type="ECO:0000256" key="1">
    <source>
        <dbReference type="SAM" id="MobiDB-lite"/>
    </source>
</evidence>
<organism evidence="3 4">
    <name type="scientific">Methylobacterium dankookense</name>
    <dbReference type="NCBI Taxonomy" id="560405"/>
    <lineage>
        <taxon>Bacteria</taxon>
        <taxon>Pseudomonadati</taxon>
        <taxon>Pseudomonadota</taxon>
        <taxon>Alphaproteobacteria</taxon>
        <taxon>Hyphomicrobiales</taxon>
        <taxon>Methylobacteriaceae</taxon>
        <taxon>Methylobacterium</taxon>
    </lineage>
</organism>
<accession>A0A564G8C3</accession>
<dbReference type="Proteomes" id="UP001055303">
    <property type="component" value="Unassembled WGS sequence"/>
</dbReference>
<feature type="region of interest" description="Disordered" evidence="1">
    <location>
        <begin position="29"/>
        <end position="55"/>
    </location>
</feature>
<dbReference type="AlphaFoldDB" id="A0A564G8C3"/>
<dbReference type="Proteomes" id="UP000401717">
    <property type="component" value="Unassembled WGS sequence"/>
</dbReference>